<keyword evidence="4" id="KW-0067">ATP-binding</keyword>
<dbReference type="SUPFAM" id="SSF55681">
    <property type="entry name" value="Class II aaRS and biotin synthetases"/>
    <property type="match status" value="1"/>
</dbReference>
<dbReference type="Gene3D" id="2.40.330.10">
    <property type="entry name" value="DNA-binding pseudobarrel domain"/>
    <property type="match status" value="1"/>
</dbReference>
<gene>
    <name evidence="11" type="ORF">F0562_005015</name>
</gene>
<accession>A0A5J5AKW2</accession>
<keyword evidence="3" id="KW-0547">Nucleotide-binding</keyword>
<keyword evidence="5" id="KW-0805">Transcription regulation</keyword>
<dbReference type="GO" id="GO:0004812">
    <property type="term" value="F:aminoacyl-tRNA ligase activity"/>
    <property type="evidence" value="ECO:0007669"/>
    <property type="project" value="InterPro"/>
</dbReference>
<feature type="region of interest" description="Disordered" evidence="9">
    <location>
        <begin position="199"/>
        <end position="219"/>
    </location>
</feature>
<evidence type="ECO:0000256" key="1">
    <source>
        <dbReference type="ARBA" id="ARBA00004123"/>
    </source>
</evidence>
<dbReference type="Pfam" id="PF00152">
    <property type="entry name" value="tRNA-synt_2"/>
    <property type="match status" value="1"/>
</dbReference>
<dbReference type="GO" id="GO:0005524">
    <property type="term" value="F:ATP binding"/>
    <property type="evidence" value="ECO:0007669"/>
    <property type="project" value="InterPro"/>
</dbReference>
<evidence type="ECO:0000256" key="7">
    <source>
        <dbReference type="ARBA" id="ARBA00023163"/>
    </source>
</evidence>
<dbReference type="InterPro" id="IPR015300">
    <property type="entry name" value="DNA-bd_pseudobarrel_sf"/>
</dbReference>
<dbReference type="GO" id="GO:0006355">
    <property type="term" value="P:regulation of DNA-templated transcription"/>
    <property type="evidence" value="ECO:0007669"/>
    <property type="project" value="InterPro"/>
</dbReference>
<dbReference type="PANTHER" id="PTHR31384">
    <property type="entry name" value="AUXIN RESPONSE FACTOR 4-RELATED"/>
    <property type="match status" value="1"/>
</dbReference>
<keyword evidence="7" id="KW-0804">Transcription</keyword>
<evidence type="ECO:0000256" key="2">
    <source>
        <dbReference type="ARBA" id="ARBA00022598"/>
    </source>
</evidence>
<keyword evidence="2" id="KW-0436">Ligase</keyword>
<evidence type="ECO:0000256" key="8">
    <source>
        <dbReference type="ARBA" id="ARBA00023242"/>
    </source>
</evidence>
<dbReference type="GO" id="GO:0006418">
    <property type="term" value="P:tRNA aminoacylation for protein translation"/>
    <property type="evidence" value="ECO:0007669"/>
    <property type="project" value="InterPro"/>
</dbReference>
<reference evidence="11 12" key="1">
    <citation type="submission" date="2019-09" db="EMBL/GenBank/DDBJ databases">
        <title>A chromosome-level genome assembly of the Chinese tupelo Nyssa sinensis.</title>
        <authorList>
            <person name="Yang X."/>
            <person name="Kang M."/>
            <person name="Yang Y."/>
            <person name="Xiong H."/>
            <person name="Wang M."/>
            <person name="Zhang Z."/>
            <person name="Wang Z."/>
            <person name="Wu H."/>
            <person name="Ma T."/>
            <person name="Liu J."/>
            <person name="Xi Z."/>
        </authorList>
    </citation>
    <scope>NUCLEOTIDE SEQUENCE [LARGE SCALE GENOMIC DNA]</scope>
    <source>
        <strain evidence="11">J267</strain>
        <tissue evidence="11">Leaf</tissue>
    </source>
</reference>
<dbReference type="GO" id="GO:0009725">
    <property type="term" value="P:response to hormone"/>
    <property type="evidence" value="ECO:0007669"/>
    <property type="project" value="InterPro"/>
</dbReference>
<protein>
    <recommendedName>
        <fullName evidence="10">Aminoacyl-tRNA synthetase class II (D/K/N) domain-containing protein</fullName>
    </recommendedName>
</protein>
<keyword evidence="8" id="KW-0539">Nucleus</keyword>
<dbReference type="InterPro" id="IPR004364">
    <property type="entry name" value="Aa-tRNA-synt_II"/>
</dbReference>
<sequence length="327" mass="36837">MSEQSKEIVEASKEIVQIRAQCNTHLSGETHSEIETLILSRSTPEGAWDYLLPSKSSGTFYALPQNPQLFKQMLMVSGFDKYYQTARSLELNLSILNHFYIEISSQTIFLWAWEGERIRSTSSTLVWLRNIERVQPTTTFLIAEGYGGDDLYLKLWKACAGPLVDVLLTGERVFYFPQGHMEQAEQDTDEVYAQITLLPESDQTEPRSPDSCPPEPPRPTVHSFCKVLTASNTSTHGGFSVIKKHANDCLPSLTPTQELIAKDLHEVTRNPRGANSVRVTSISSRFWPILTDFCRVCFTRFTTKGGRSLGSSKKKSIRTTNPSQFSQ</sequence>
<feature type="domain" description="Aminoacyl-tRNA synthetase class II (D/K/N)" evidence="10">
    <location>
        <begin position="18"/>
        <end position="87"/>
    </location>
</feature>
<dbReference type="GO" id="GO:0005634">
    <property type="term" value="C:nucleus"/>
    <property type="evidence" value="ECO:0007669"/>
    <property type="project" value="UniProtKB-SubCell"/>
</dbReference>
<dbReference type="SUPFAM" id="SSF101936">
    <property type="entry name" value="DNA-binding pseudobarrel domain"/>
    <property type="match status" value="1"/>
</dbReference>
<dbReference type="Gene3D" id="3.30.930.10">
    <property type="entry name" value="Bira Bifunctional Protein, Domain 2"/>
    <property type="match status" value="1"/>
</dbReference>
<feature type="region of interest" description="Disordered" evidence="9">
    <location>
        <begin position="306"/>
        <end position="327"/>
    </location>
</feature>
<dbReference type="EMBL" id="CM018043">
    <property type="protein sequence ID" value="KAA8530306.1"/>
    <property type="molecule type" value="Genomic_DNA"/>
</dbReference>
<dbReference type="OrthoDB" id="2016915at2759"/>
<dbReference type="InterPro" id="IPR045864">
    <property type="entry name" value="aa-tRNA-synth_II/BPL/LPL"/>
</dbReference>
<dbReference type="PANTHER" id="PTHR31384:SF1">
    <property type="entry name" value="AUXIN RESPONSE FACTOR 9"/>
    <property type="match status" value="1"/>
</dbReference>
<evidence type="ECO:0000256" key="3">
    <source>
        <dbReference type="ARBA" id="ARBA00022741"/>
    </source>
</evidence>
<evidence type="ECO:0000256" key="6">
    <source>
        <dbReference type="ARBA" id="ARBA00023125"/>
    </source>
</evidence>
<evidence type="ECO:0000259" key="10">
    <source>
        <dbReference type="Pfam" id="PF00152"/>
    </source>
</evidence>
<evidence type="ECO:0000256" key="4">
    <source>
        <dbReference type="ARBA" id="ARBA00022840"/>
    </source>
</evidence>
<organism evidence="11 12">
    <name type="scientific">Nyssa sinensis</name>
    <dbReference type="NCBI Taxonomy" id="561372"/>
    <lineage>
        <taxon>Eukaryota</taxon>
        <taxon>Viridiplantae</taxon>
        <taxon>Streptophyta</taxon>
        <taxon>Embryophyta</taxon>
        <taxon>Tracheophyta</taxon>
        <taxon>Spermatophyta</taxon>
        <taxon>Magnoliopsida</taxon>
        <taxon>eudicotyledons</taxon>
        <taxon>Gunneridae</taxon>
        <taxon>Pentapetalae</taxon>
        <taxon>asterids</taxon>
        <taxon>Cornales</taxon>
        <taxon>Nyssaceae</taxon>
        <taxon>Nyssa</taxon>
    </lineage>
</organism>
<dbReference type="AlphaFoldDB" id="A0A5J5AKW2"/>
<evidence type="ECO:0000313" key="11">
    <source>
        <dbReference type="EMBL" id="KAA8530306.1"/>
    </source>
</evidence>
<feature type="compositionally biased region" description="Polar residues" evidence="9">
    <location>
        <begin position="318"/>
        <end position="327"/>
    </location>
</feature>
<evidence type="ECO:0000256" key="9">
    <source>
        <dbReference type="SAM" id="MobiDB-lite"/>
    </source>
</evidence>
<evidence type="ECO:0000256" key="5">
    <source>
        <dbReference type="ARBA" id="ARBA00023015"/>
    </source>
</evidence>
<proteinExistence type="predicted"/>
<comment type="subcellular location">
    <subcellularLocation>
        <location evidence="1">Nucleus</location>
    </subcellularLocation>
</comment>
<dbReference type="InterPro" id="IPR044835">
    <property type="entry name" value="ARF_plant"/>
</dbReference>
<keyword evidence="6" id="KW-0238">DNA-binding</keyword>
<dbReference type="GO" id="GO:0003677">
    <property type="term" value="F:DNA binding"/>
    <property type="evidence" value="ECO:0007669"/>
    <property type="project" value="UniProtKB-KW"/>
</dbReference>
<evidence type="ECO:0000313" key="12">
    <source>
        <dbReference type="Proteomes" id="UP000325577"/>
    </source>
</evidence>
<dbReference type="Proteomes" id="UP000325577">
    <property type="component" value="Linkage Group LG2"/>
</dbReference>
<keyword evidence="12" id="KW-1185">Reference proteome</keyword>
<name>A0A5J5AKW2_9ASTE</name>